<reference evidence="2 3" key="1">
    <citation type="submission" date="2020-09" db="EMBL/GenBank/DDBJ databases">
        <title>Characterization of Paenibacillus peoriae strain ZF390 with broad-spectrum antimicrobial activity as a potential biocontrol agent.</title>
        <authorList>
            <person name="Li L."/>
            <person name="Zhao Y."/>
            <person name="Li B."/>
            <person name="Xie X."/>
        </authorList>
    </citation>
    <scope>NUCLEOTIDE SEQUENCE [LARGE SCALE GENOMIC DNA]</scope>
    <source>
        <strain evidence="2 3">ZF390</strain>
        <plasmid evidence="2 3">pPlas1</plasmid>
    </source>
</reference>
<dbReference type="GO" id="GO:0005829">
    <property type="term" value="C:cytosol"/>
    <property type="evidence" value="ECO:0007669"/>
    <property type="project" value="TreeGrafter"/>
</dbReference>
<dbReference type="GO" id="GO:0008408">
    <property type="term" value="F:3'-5' exonuclease activity"/>
    <property type="evidence" value="ECO:0007669"/>
    <property type="project" value="TreeGrafter"/>
</dbReference>
<keyword evidence="2" id="KW-0378">Hydrolase</keyword>
<name>A0A7H0YH41_9BACL</name>
<keyword evidence="2" id="KW-0269">Exonuclease</keyword>
<dbReference type="AlphaFoldDB" id="A0A7H0YH41"/>
<dbReference type="Proteomes" id="UP000516384">
    <property type="component" value="Plasmid pPlas1"/>
</dbReference>
<evidence type="ECO:0000259" key="1">
    <source>
        <dbReference type="SMART" id="SM00479"/>
    </source>
</evidence>
<evidence type="ECO:0000313" key="2">
    <source>
        <dbReference type="EMBL" id="QNR70399.1"/>
    </source>
</evidence>
<dbReference type="PANTHER" id="PTHR30231">
    <property type="entry name" value="DNA POLYMERASE III SUBUNIT EPSILON"/>
    <property type="match status" value="1"/>
</dbReference>
<dbReference type="PANTHER" id="PTHR30231:SF41">
    <property type="entry name" value="DNA POLYMERASE III SUBUNIT EPSILON"/>
    <property type="match status" value="1"/>
</dbReference>
<dbReference type="InterPro" id="IPR012337">
    <property type="entry name" value="RNaseH-like_sf"/>
</dbReference>
<accession>A0A7H0YH41</accession>
<protein>
    <submittedName>
        <fullName evidence="2">3'-5' exonuclease</fullName>
    </submittedName>
</protein>
<evidence type="ECO:0000313" key="3">
    <source>
        <dbReference type="Proteomes" id="UP000516384"/>
    </source>
</evidence>
<keyword evidence="2" id="KW-0614">Plasmid</keyword>
<dbReference type="GO" id="GO:0045004">
    <property type="term" value="P:DNA replication proofreading"/>
    <property type="evidence" value="ECO:0007669"/>
    <property type="project" value="TreeGrafter"/>
</dbReference>
<feature type="domain" description="Exonuclease" evidence="1">
    <location>
        <begin position="5"/>
        <end position="169"/>
    </location>
</feature>
<dbReference type="SUPFAM" id="SSF53098">
    <property type="entry name" value="Ribonuclease H-like"/>
    <property type="match status" value="1"/>
</dbReference>
<dbReference type="SMART" id="SM00479">
    <property type="entry name" value="EXOIII"/>
    <property type="match status" value="1"/>
</dbReference>
<organism evidence="2 3">
    <name type="scientific">Paenibacillus peoriae</name>
    <dbReference type="NCBI Taxonomy" id="59893"/>
    <lineage>
        <taxon>Bacteria</taxon>
        <taxon>Bacillati</taxon>
        <taxon>Bacillota</taxon>
        <taxon>Bacilli</taxon>
        <taxon>Bacillales</taxon>
        <taxon>Paenibacillaceae</taxon>
        <taxon>Paenibacillus</taxon>
    </lineage>
</organism>
<dbReference type="Pfam" id="PF00929">
    <property type="entry name" value="RNase_T"/>
    <property type="match status" value="1"/>
</dbReference>
<dbReference type="CDD" id="cd06127">
    <property type="entry name" value="DEDDh"/>
    <property type="match status" value="1"/>
</dbReference>
<keyword evidence="2" id="KW-0540">Nuclease</keyword>
<dbReference type="RefSeq" id="WP_190299706.1">
    <property type="nucleotide sequence ID" value="NZ_CP061173.1"/>
</dbReference>
<sequence length="198" mass="22668">MTKPIYTIFDFETSGLNKNHEDQIIEIAALRTDLERDFGAIHLSVQLEEDRELSDFIKNLTGLQEADLEHGLSEWKAVEILRSFMYDTIAVAHHYPFDSSFLKEAVPMDDPRNFICTRVLVKVCEPEASASLKDVALRIGYDLTGHHRAGNDVRCTKEILKRYLPIAAERGVDVKNLIIDDKERPLSYIPDFANVYKK</sequence>
<geneLocation type="plasmid" evidence="2 3">
    <name>pPlas1</name>
</geneLocation>
<gene>
    <name evidence="2" type="ORF">IAQ67_29025</name>
</gene>
<dbReference type="InterPro" id="IPR036397">
    <property type="entry name" value="RNaseH_sf"/>
</dbReference>
<proteinExistence type="predicted"/>
<dbReference type="Gene3D" id="3.30.420.10">
    <property type="entry name" value="Ribonuclease H-like superfamily/Ribonuclease H"/>
    <property type="match status" value="1"/>
</dbReference>
<dbReference type="InterPro" id="IPR013520">
    <property type="entry name" value="Ribonucl_H"/>
</dbReference>
<dbReference type="EMBL" id="CP061173">
    <property type="protein sequence ID" value="QNR70399.1"/>
    <property type="molecule type" value="Genomic_DNA"/>
</dbReference>
<dbReference type="GO" id="GO:0003676">
    <property type="term" value="F:nucleic acid binding"/>
    <property type="evidence" value="ECO:0007669"/>
    <property type="project" value="InterPro"/>
</dbReference>